<reference evidence="3" key="1">
    <citation type="submission" date="2016-10" db="EMBL/GenBank/DDBJ databases">
        <authorList>
            <person name="Varghese N."/>
            <person name="Submissions S."/>
        </authorList>
    </citation>
    <scope>NUCLEOTIDE SEQUENCE [LARGE SCALE GENOMIC DNA]</scope>
    <source>
        <strain evidence="3">ATCC 25963</strain>
    </source>
</reference>
<sequence>MRVNVGQVFEKLAPALAWKRSLPRPLRYFRTGARAVRPRESSSKLIDDATRHPRRSPEHHAEAAAAWKELRRRSWGMQALCSRTTLPLHRALGNDPKLDRFLSMVLGAHGDGAVALELSYEQGASELGRSRSSWWRYRQQAADEGWVCVMKSSEVRKNEARSKTNLYFPGPTLLDRLSNPDVAKSLRREAEIAIYGKQRGTEPRQPARQEPLLPDLEPAEEDCPRGAWAEPVETSEDVTAQGEQVNPDQLALIALIEAASEPPVPAAPAVDERAEVERQATREGWERTEEGWRLEVQSGLDTTSVCMTDDELQNFFARRHPSRIATTTPEFKKLREESDQGARVRQDMAEKTARRGRGLPAPPRLELDEGSVAVLARMWSRAASPGVSPDPELRRLSLRFSAALDAGGTPPPAAEALAAVVAHATARGSPHGARVAAFAELARAVAAMPAPPPALHRLAETLGHVLKDYPSGADEEDGSVQK</sequence>
<dbReference type="AlphaFoldDB" id="A0A1I1STG4"/>
<keyword evidence="3" id="KW-1185">Reference proteome</keyword>
<evidence type="ECO:0000256" key="1">
    <source>
        <dbReference type="SAM" id="MobiDB-lite"/>
    </source>
</evidence>
<feature type="region of interest" description="Disordered" evidence="1">
    <location>
        <begin position="39"/>
        <end position="63"/>
    </location>
</feature>
<accession>A0A1I1STG4</accession>
<name>A0A1I1STG4_9BACT</name>
<protein>
    <submittedName>
        <fullName evidence="2">Uncharacterized protein</fullName>
    </submittedName>
</protein>
<dbReference type="RefSeq" id="WP_096333342.1">
    <property type="nucleotide sequence ID" value="NZ_FOMX01000002.1"/>
</dbReference>
<dbReference type="STRING" id="54.SAMN02745121_00257"/>
<feature type="region of interest" description="Disordered" evidence="1">
    <location>
        <begin position="198"/>
        <end position="223"/>
    </location>
</feature>
<feature type="compositionally biased region" description="Basic and acidic residues" evidence="1">
    <location>
        <begin position="335"/>
        <end position="353"/>
    </location>
</feature>
<dbReference type="EMBL" id="FOMX01000002">
    <property type="protein sequence ID" value="SFD49737.1"/>
    <property type="molecule type" value="Genomic_DNA"/>
</dbReference>
<evidence type="ECO:0000313" key="2">
    <source>
        <dbReference type="EMBL" id="SFD49737.1"/>
    </source>
</evidence>
<proteinExistence type="predicted"/>
<gene>
    <name evidence="2" type="ORF">SAMN02745121_00257</name>
</gene>
<organism evidence="2 3">
    <name type="scientific">Nannocystis exedens</name>
    <dbReference type="NCBI Taxonomy" id="54"/>
    <lineage>
        <taxon>Bacteria</taxon>
        <taxon>Pseudomonadati</taxon>
        <taxon>Myxococcota</taxon>
        <taxon>Polyangia</taxon>
        <taxon>Nannocystales</taxon>
        <taxon>Nannocystaceae</taxon>
        <taxon>Nannocystis</taxon>
    </lineage>
</organism>
<feature type="compositionally biased region" description="Basic and acidic residues" evidence="1">
    <location>
        <begin position="39"/>
        <end position="62"/>
    </location>
</feature>
<feature type="region of interest" description="Disordered" evidence="1">
    <location>
        <begin position="335"/>
        <end position="363"/>
    </location>
</feature>
<evidence type="ECO:0000313" key="3">
    <source>
        <dbReference type="Proteomes" id="UP000199400"/>
    </source>
</evidence>
<dbReference type="Proteomes" id="UP000199400">
    <property type="component" value="Unassembled WGS sequence"/>
</dbReference>